<reference evidence="1" key="1">
    <citation type="submission" date="2020-02" db="EMBL/GenBank/DDBJ databases">
        <authorList>
            <person name="Meier V. D."/>
        </authorList>
    </citation>
    <scope>NUCLEOTIDE SEQUENCE</scope>
    <source>
        <strain evidence="1">AVDCRST_MAG84</strain>
    </source>
</reference>
<gene>
    <name evidence="1" type="ORF">AVDCRST_MAG84-3951</name>
</gene>
<protein>
    <submittedName>
        <fullName evidence="1">Uncharacterized protein</fullName>
    </submittedName>
</protein>
<proteinExistence type="predicted"/>
<sequence length="43" mass="4658">MMVSITKGLEGRSGLLIKTGSIENLLGKGCSEWRSVGLQIYCQ</sequence>
<evidence type="ECO:0000313" key="1">
    <source>
        <dbReference type="EMBL" id="CAA9367095.1"/>
    </source>
</evidence>
<dbReference type="AlphaFoldDB" id="A0A6J4MTT3"/>
<dbReference type="EMBL" id="CADCTZ010000806">
    <property type="protein sequence ID" value="CAA9367095.1"/>
    <property type="molecule type" value="Genomic_DNA"/>
</dbReference>
<organism evidence="1">
    <name type="scientific">uncultured Microcoleus sp</name>
    <dbReference type="NCBI Taxonomy" id="259945"/>
    <lineage>
        <taxon>Bacteria</taxon>
        <taxon>Bacillati</taxon>
        <taxon>Cyanobacteriota</taxon>
        <taxon>Cyanophyceae</taxon>
        <taxon>Oscillatoriophycideae</taxon>
        <taxon>Oscillatoriales</taxon>
        <taxon>Microcoleaceae</taxon>
        <taxon>Microcoleus</taxon>
        <taxon>environmental samples</taxon>
    </lineage>
</organism>
<name>A0A6J4MTT3_9CYAN</name>
<accession>A0A6J4MTT3</accession>